<dbReference type="AlphaFoldDB" id="A0A1J4JBN8"/>
<accession>A0A1J4JBN8</accession>
<dbReference type="EMBL" id="MLAK01001282">
    <property type="protein sequence ID" value="OHS94853.1"/>
    <property type="molecule type" value="Genomic_DNA"/>
</dbReference>
<dbReference type="Pfam" id="PF11913">
    <property type="entry name" value="DUF3431"/>
    <property type="match status" value="1"/>
</dbReference>
<dbReference type="OrthoDB" id="426718at2759"/>
<comment type="caution">
    <text evidence="2">The sequence shown here is derived from an EMBL/GenBank/DDBJ whole genome shotgun (WGS) entry which is preliminary data.</text>
</comment>
<keyword evidence="1" id="KW-0732">Signal</keyword>
<dbReference type="RefSeq" id="XP_068347990.1">
    <property type="nucleotide sequence ID" value="XM_068495651.1"/>
</dbReference>
<proteinExistence type="predicted"/>
<dbReference type="InterPro" id="IPR021838">
    <property type="entry name" value="DUF3431"/>
</dbReference>
<name>A0A1J4JBN8_9EUKA</name>
<dbReference type="GeneID" id="94830355"/>
<gene>
    <name evidence="2" type="ORF">TRFO_10766</name>
</gene>
<sequence>MHFRILNNIPLLIFLYIYAKHVQKQKITELSYNHHKIITELSHNHHKIHPQIPIHVVASACDIIKKQKFTPYFNISGKILKATVEQCDPAYLKCDAYEASSMISYIIKNYEKLPKKIIFIHAHDLAGSQYPRNITGQVSTLVETDYFKKNEYGDVFPHKINRPIYNCTVNCTYPKKIPLYREDMVEMFAHVINGTKFMDTYLKTISGCKGHVSVTRSSTFFVTSNRLLKYPKKDYERFLDNIHNYIMARGGTKRQSYRVSEAIERSWQLLFGEKCGGDVFPPSLGKMNVVWCC</sequence>
<organism evidence="2 3">
    <name type="scientific">Tritrichomonas foetus</name>
    <dbReference type="NCBI Taxonomy" id="1144522"/>
    <lineage>
        <taxon>Eukaryota</taxon>
        <taxon>Metamonada</taxon>
        <taxon>Parabasalia</taxon>
        <taxon>Tritrichomonadida</taxon>
        <taxon>Tritrichomonadidae</taxon>
        <taxon>Tritrichomonas</taxon>
    </lineage>
</organism>
<feature type="chain" id="PRO_5009630168" evidence="1">
    <location>
        <begin position="25"/>
        <end position="293"/>
    </location>
</feature>
<protein>
    <submittedName>
        <fullName evidence="2">Uncharacterized protein</fullName>
    </submittedName>
</protein>
<keyword evidence="3" id="KW-1185">Reference proteome</keyword>
<feature type="signal peptide" evidence="1">
    <location>
        <begin position="1"/>
        <end position="24"/>
    </location>
</feature>
<dbReference type="VEuPathDB" id="TrichDB:TRFO_10766"/>
<reference evidence="2" key="1">
    <citation type="submission" date="2016-10" db="EMBL/GenBank/DDBJ databases">
        <authorList>
            <person name="Benchimol M."/>
            <person name="Almeida L.G."/>
            <person name="Vasconcelos A.T."/>
            <person name="Perreira-Neves A."/>
            <person name="Rosa I.A."/>
            <person name="Tasca T."/>
            <person name="Bogo M.R."/>
            <person name="de Souza W."/>
        </authorList>
    </citation>
    <scope>NUCLEOTIDE SEQUENCE [LARGE SCALE GENOMIC DNA]</scope>
    <source>
        <strain evidence="2">K</strain>
    </source>
</reference>
<evidence type="ECO:0000256" key="1">
    <source>
        <dbReference type="SAM" id="SignalP"/>
    </source>
</evidence>
<evidence type="ECO:0000313" key="2">
    <source>
        <dbReference type="EMBL" id="OHS94853.1"/>
    </source>
</evidence>
<evidence type="ECO:0000313" key="3">
    <source>
        <dbReference type="Proteomes" id="UP000179807"/>
    </source>
</evidence>
<dbReference type="Proteomes" id="UP000179807">
    <property type="component" value="Unassembled WGS sequence"/>
</dbReference>